<keyword evidence="2" id="KW-1185">Reference proteome</keyword>
<organism evidence="1 2">
    <name type="scientific">Stylosanthes scabra</name>
    <dbReference type="NCBI Taxonomy" id="79078"/>
    <lineage>
        <taxon>Eukaryota</taxon>
        <taxon>Viridiplantae</taxon>
        <taxon>Streptophyta</taxon>
        <taxon>Embryophyta</taxon>
        <taxon>Tracheophyta</taxon>
        <taxon>Spermatophyta</taxon>
        <taxon>Magnoliopsida</taxon>
        <taxon>eudicotyledons</taxon>
        <taxon>Gunneridae</taxon>
        <taxon>Pentapetalae</taxon>
        <taxon>rosids</taxon>
        <taxon>fabids</taxon>
        <taxon>Fabales</taxon>
        <taxon>Fabaceae</taxon>
        <taxon>Papilionoideae</taxon>
        <taxon>50 kb inversion clade</taxon>
        <taxon>dalbergioids sensu lato</taxon>
        <taxon>Dalbergieae</taxon>
        <taxon>Pterocarpus clade</taxon>
        <taxon>Stylosanthes</taxon>
    </lineage>
</organism>
<reference evidence="1 2" key="1">
    <citation type="journal article" date="2023" name="Plants (Basel)">
        <title>Bridging the Gap: Combining Genomics and Transcriptomics Approaches to Understand Stylosanthes scabra, an Orphan Legume from the Brazilian Caatinga.</title>
        <authorList>
            <person name="Ferreira-Neto J.R.C."/>
            <person name="da Silva M.D."/>
            <person name="Binneck E."/>
            <person name="de Melo N.F."/>
            <person name="da Silva R.H."/>
            <person name="de Melo A.L.T.M."/>
            <person name="Pandolfi V."/>
            <person name="Bustamante F.O."/>
            <person name="Brasileiro-Vidal A.C."/>
            <person name="Benko-Iseppon A.M."/>
        </authorList>
    </citation>
    <scope>NUCLEOTIDE SEQUENCE [LARGE SCALE GENOMIC DNA]</scope>
    <source>
        <tissue evidence="1">Leaves</tissue>
    </source>
</reference>
<gene>
    <name evidence="1" type="ORF">PIB30_013061</name>
</gene>
<dbReference type="PANTHER" id="PTHR20953">
    <property type="entry name" value="KINASE-RELATED"/>
    <property type="match status" value="1"/>
</dbReference>
<accession>A0ABU6T6M3</accession>
<evidence type="ECO:0000313" key="2">
    <source>
        <dbReference type="Proteomes" id="UP001341840"/>
    </source>
</evidence>
<dbReference type="Proteomes" id="UP001341840">
    <property type="component" value="Unassembled WGS sequence"/>
</dbReference>
<evidence type="ECO:0000313" key="1">
    <source>
        <dbReference type="EMBL" id="MED6144175.1"/>
    </source>
</evidence>
<name>A0ABU6T6M3_9FABA</name>
<protein>
    <submittedName>
        <fullName evidence="1">Uncharacterized protein</fullName>
    </submittedName>
</protein>
<proteinExistence type="predicted"/>
<comment type="caution">
    <text evidence="1">The sequence shown here is derived from an EMBL/GenBank/DDBJ whole genome shotgun (WGS) entry which is preliminary data.</text>
</comment>
<sequence>MAARILSTPWIPWNLNRIPTNFPLHMQPPTHFNLHLRPCFPASSPLPHNDDLQPLLQILPSDLHHNLLNEPQRAQLLEVILDLGRLPEARYLGKEGGQYIRDSELGNCERAGICPTSCWRIWQGQ</sequence>
<dbReference type="PANTHER" id="PTHR20953:SF13">
    <property type="entry name" value="EXPRESSED PROTEIN"/>
    <property type="match status" value="1"/>
</dbReference>
<dbReference type="EMBL" id="JASCZI010090654">
    <property type="protein sequence ID" value="MED6144175.1"/>
    <property type="molecule type" value="Genomic_DNA"/>
</dbReference>